<dbReference type="SUPFAM" id="SSF57850">
    <property type="entry name" value="RING/U-box"/>
    <property type="match status" value="1"/>
</dbReference>
<keyword evidence="1" id="KW-0479">Metal-binding</keyword>
<feature type="compositionally biased region" description="Gly residues" evidence="5">
    <location>
        <begin position="83"/>
        <end position="97"/>
    </location>
</feature>
<evidence type="ECO:0000313" key="8">
    <source>
        <dbReference type="Proteomes" id="UP000814176"/>
    </source>
</evidence>
<organism evidence="7 8">
    <name type="scientific">Rhodofomes roseus</name>
    <dbReference type="NCBI Taxonomy" id="34475"/>
    <lineage>
        <taxon>Eukaryota</taxon>
        <taxon>Fungi</taxon>
        <taxon>Dikarya</taxon>
        <taxon>Basidiomycota</taxon>
        <taxon>Agaricomycotina</taxon>
        <taxon>Agaricomycetes</taxon>
        <taxon>Polyporales</taxon>
        <taxon>Rhodofomes</taxon>
    </lineage>
</organism>
<feature type="domain" description="RING-type" evidence="6">
    <location>
        <begin position="244"/>
        <end position="291"/>
    </location>
</feature>
<evidence type="ECO:0000256" key="2">
    <source>
        <dbReference type="ARBA" id="ARBA00022771"/>
    </source>
</evidence>
<feature type="region of interest" description="Disordered" evidence="5">
    <location>
        <begin position="62"/>
        <end position="147"/>
    </location>
</feature>
<dbReference type="EMBL" id="JADCUA010000009">
    <property type="protein sequence ID" value="KAH9837241.1"/>
    <property type="molecule type" value="Genomic_DNA"/>
</dbReference>
<feature type="compositionally biased region" description="Polar residues" evidence="5">
    <location>
        <begin position="69"/>
        <end position="78"/>
    </location>
</feature>
<dbReference type="PROSITE" id="PS50089">
    <property type="entry name" value="ZF_RING_2"/>
    <property type="match status" value="1"/>
</dbReference>
<comment type="caution">
    <text evidence="7">The sequence shown here is derived from an EMBL/GenBank/DDBJ whole genome shotgun (WGS) entry which is preliminary data.</text>
</comment>
<accession>A0ABQ8KHV2</accession>
<feature type="region of interest" description="Disordered" evidence="5">
    <location>
        <begin position="298"/>
        <end position="410"/>
    </location>
</feature>
<keyword evidence="2 4" id="KW-0863">Zinc-finger</keyword>
<evidence type="ECO:0000256" key="4">
    <source>
        <dbReference type="PROSITE-ProRule" id="PRU00175"/>
    </source>
</evidence>
<gene>
    <name evidence="7" type="ORF">C8Q71DRAFT_592516</name>
</gene>
<keyword evidence="3" id="KW-0862">Zinc</keyword>
<evidence type="ECO:0000256" key="3">
    <source>
        <dbReference type="ARBA" id="ARBA00022833"/>
    </source>
</evidence>
<keyword evidence="8" id="KW-1185">Reference proteome</keyword>
<dbReference type="Proteomes" id="UP000814176">
    <property type="component" value="Unassembled WGS sequence"/>
</dbReference>
<feature type="compositionally biased region" description="Polar residues" evidence="5">
    <location>
        <begin position="382"/>
        <end position="396"/>
    </location>
</feature>
<dbReference type="PANTHER" id="PTHR15710:SF243">
    <property type="entry name" value="E3 UBIQUITIN-PROTEIN LIGASE PRAJA-2 ISOFORM X1"/>
    <property type="match status" value="1"/>
</dbReference>
<evidence type="ECO:0000256" key="1">
    <source>
        <dbReference type="ARBA" id="ARBA00022723"/>
    </source>
</evidence>
<evidence type="ECO:0000259" key="6">
    <source>
        <dbReference type="PROSITE" id="PS50089"/>
    </source>
</evidence>
<reference evidence="7 8" key="1">
    <citation type="journal article" date="2021" name="Environ. Microbiol.">
        <title>Gene family expansions and transcriptome signatures uncover fungal adaptations to wood decay.</title>
        <authorList>
            <person name="Hage H."/>
            <person name="Miyauchi S."/>
            <person name="Viragh M."/>
            <person name="Drula E."/>
            <person name="Min B."/>
            <person name="Chaduli D."/>
            <person name="Navarro D."/>
            <person name="Favel A."/>
            <person name="Norest M."/>
            <person name="Lesage-Meessen L."/>
            <person name="Balint B."/>
            <person name="Merenyi Z."/>
            <person name="de Eugenio L."/>
            <person name="Morin E."/>
            <person name="Martinez A.T."/>
            <person name="Baldrian P."/>
            <person name="Stursova M."/>
            <person name="Martinez M.J."/>
            <person name="Novotny C."/>
            <person name="Magnuson J.K."/>
            <person name="Spatafora J.W."/>
            <person name="Maurice S."/>
            <person name="Pangilinan J."/>
            <person name="Andreopoulos W."/>
            <person name="LaButti K."/>
            <person name="Hundley H."/>
            <person name="Na H."/>
            <person name="Kuo A."/>
            <person name="Barry K."/>
            <person name="Lipzen A."/>
            <person name="Henrissat B."/>
            <person name="Riley R."/>
            <person name="Ahrendt S."/>
            <person name="Nagy L.G."/>
            <person name="Grigoriev I.V."/>
            <person name="Martin F."/>
            <person name="Rosso M.N."/>
        </authorList>
    </citation>
    <scope>NUCLEOTIDE SEQUENCE [LARGE SCALE GENOMIC DNA]</scope>
    <source>
        <strain evidence="7 8">CIRM-BRFM 1785</strain>
    </source>
</reference>
<protein>
    <recommendedName>
        <fullName evidence="6">RING-type domain-containing protein</fullName>
    </recommendedName>
</protein>
<dbReference type="InterPro" id="IPR013083">
    <property type="entry name" value="Znf_RING/FYVE/PHD"/>
</dbReference>
<evidence type="ECO:0000256" key="5">
    <source>
        <dbReference type="SAM" id="MobiDB-lite"/>
    </source>
</evidence>
<evidence type="ECO:0000313" key="7">
    <source>
        <dbReference type="EMBL" id="KAH9837241.1"/>
    </source>
</evidence>
<dbReference type="Gene3D" id="3.30.40.10">
    <property type="entry name" value="Zinc/RING finger domain, C3HC4 (zinc finger)"/>
    <property type="match status" value="1"/>
</dbReference>
<dbReference type="InterPro" id="IPR001841">
    <property type="entry name" value="Znf_RING"/>
</dbReference>
<sequence length="410" mass="42875">MRPLMVPDPHCASCNGTFVEKLENPEDDPREFQHVHDGFADDGLPPNMDGFLTGLRALFQGSEPERARSTSPTASQGNRLDGPGPGAGIIGSGGGRGLTIQIQGSPDGRSRTMIFGGRGSRRDSQGEGNHPPLLSEFLRGPPGPQDSGPGIAGPLMAQYLLAILGNRPGAGGMDGFPPFMGMPEGAENGRWGDYVFNQEALDQIISQIMENSNAGRPVPATEQVMEKLPREVLEEGSPLLERDCAICKDQFKTDTEDADELIVVTLPCKHPFHEPCIMPWLKASGTCPVCRYQLVPQPEQHGPGSPPLRGATSSRPGGSSSASPPGAFPGSSSSPPSSPRQRPASPGSSSHNRSGSGAGASSLLSNLFGSLGRGSGHRRNDSGSSTHGEGANSSSSPRDHIPGSWGDPVD</sequence>
<dbReference type="Pfam" id="PF13639">
    <property type="entry name" value="zf-RING_2"/>
    <property type="match status" value="1"/>
</dbReference>
<name>A0ABQ8KHV2_9APHY</name>
<feature type="compositionally biased region" description="Low complexity" evidence="5">
    <location>
        <begin position="309"/>
        <end position="370"/>
    </location>
</feature>
<dbReference type="GeneID" id="72000301"/>
<dbReference type="RefSeq" id="XP_047779410.1">
    <property type="nucleotide sequence ID" value="XM_047919569.1"/>
</dbReference>
<proteinExistence type="predicted"/>
<dbReference type="SMART" id="SM00184">
    <property type="entry name" value="RING"/>
    <property type="match status" value="1"/>
</dbReference>
<dbReference type="PANTHER" id="PTHR15710">
    <property type="entry name" value="E3 UBIQUITIN-PROTEIN LIGASE PRAJA"/>
    <property type="match status" value="1"/>
</dbReference>